<dbReference type="SMART" id="SM00028">
    <property type="entry name" value="TPR"/>
    <property type="match status" value="3"/>
</dbReference>
<dbReference type="PROSITE" id="PS50005">
    <property type="entry name" value="TPR"/>
    <property type="match status" value="1"/>
</dbReference>
<organism evidence="1">
    <name type="scientific">marine sediment metagenome</name>
    <dbReference type="NCBI Taxonomy" id="412755"/>
    <lineage>
        <taxon>unclassified sequences</taxon>
        <taxon>metagenomes</taxon>
        <taxon>ecological metagenomes</taxon>
    </lineage>
</organism>
<gene>
    <name evidence="1" type="ORF">S03H2_50033</name>
</gene>
<comment type="caution">
    <text evidence="1">The sequence shown here is derived from an EMBL/GenBank/DDBJ whole genome shotgun (WGS) entry which is preliminary data.</text>
</comment>
<protein>
    <submittedName>
        <fullName evidence="1">Uncharacterized protein</fullName>
    </submittedName>
</protein>
<evidence type="ECO:0000313" key="1">
    <source>
        <dbReference type="EMBL" id="GAH62715.1"/>
    </source>
</evidence>
<dbReference type="Pfam" id="PF14559">
    <property type="entry name" value="TPR_19"/>
    <property type="match status" value="1"/>
</dbReference>
<feature type="non-terminal residue" evidence="1">
    <location>
        <position position="1"/>
    </location>
</feature>
<sequence length="262" mass="30192">IIVETDPAKRLAMRLGWARREKDPLTRHLRVAAVYKSVRDRAKCLEHVKEAEKIDPENKVVIQEMFDYHLRTKDLAAAEKYLLAAEAKDLDGVGGRYLRAELAYADKKWQKAIDLAREALIIRPRFTDAHVLLGNCYLGLGNHEQARQEYQEALEQNRSNYFALLGVIEISRAAGNRGEYNQYVETAYKQNPRIPAIREMYLQILEKQKRIDLDKLIKIREGILKDAPTNRPNLVQLSRLYELGEQVASAEAVHRALVMRTD</sequence>
<dbReference type="SUPFAM" id="SSF48452">
    <property type="entry name" value="TPR-like"/>
    <property type="match status" value="1"/>
</dbReference>
<dbReference type="Gene3D" id="1.25.40.10">
    <property type="entry name" value="Tetratricopeptide repeat domain"/>
    <property type="match status" value="1"/>
</dbReference>
<dbReference type="PANTHER" id="PTHR12558">
    <property type="entry name" value="CELL DIVISION CYCLE 16,23,27"/>
    <property type="match status" value="1"/>
</dbReference>
<reference evidence="1" key="1">
    <citation type="journal article" date="2014" name="Front. Microbiol.">
        <title>High frequency of phylogenetically diverse reductive dehalogenase-homologous genes in deep subseafloor sedimentary metagenomes.</title>
        <authorList>
            <person name="Kawai M."/>
            <person name="Futagami T."/>
            <person name="Toyoda A."/>
            <person name="Takaki Y."/>
            <person name="Nishi S."/>
            <person name="Hori S."/>
            <person name="Arai W."/>
            <person name="Tsubouchi T."/>
            <person name="Morono Y."/>
            <person name="Uchiyama I."/>
            <person name="Ito T."/>
            <person name="Fujiyama A."/>
            <person name="Inagaki F."/>
            <person name="Takami H."/>
        </authorList>
    </citation>
    <scope>NUCLEOTIDE SEQUENCE</scope>
    <source>
        <strain evidence="1">Expedition CK06-06</strain>
    </source>
</reference>
<dbReference type="InterPro" id="IPR011990">
    <property type="entry name" value="TPR-like_helical_dom_sf"/>
</dbReference>
<dbReference type="PANTHER" id="PTHR12558:SF13">
    <property type="entry name" value="CELL DIVISION CYCLE PROTEIN 27 HOMOLOG"/>
    <property type="match status" value="1"/>
</dbReference>
<accession>X1I066</accession>
<dbReference type="AlphaFoldDB" id="X1I066"/>
<feature type="non-terminal residue" evidence="1">
    <location>
        <position position="262"/>
    </location>
</feature>
<proteinExistence type="predicted"/>
<dbReference type="EMBL" id="BARU01031653">
    <property type="protein sequence ID" value="GAH62715.1"/>
    <property type="molecule type" value="Genomic_DNA"/>
</dbReference>
<name>X1I066_9ZZZZ</name>
<dbReference type="InterPro" id="IPR019734">
    <property type="entry name" value="TPR_rpt"/>
</dbReference>